<accession>A0A3R7WCL6</accession>
<reference evidence="2 3" key="1">
    <citation type="submission" date="2018-08" db="EMBL/GenBank/DDBJ databases">
        <title>The metabolism and importance of syntrophic acetate oxidation coupled to methane or sulfide production in haloalkaline environments.</title>
        <authorList>
            <person name="Timmers P.H.A."/>
            <person name="Vavourakis C.D."/>
            <person name="Sorokin D.Y."/>
            <person name="Sinninghe Damste J.S."/>
            <person name="Muyzer G."/>
            <person name="Stams A.J.M."/>
            <person name="Plugge C.M."/>
        </authorList>
    </citation>
    <scope>NUCLEOTIDE SEQUENCE [LARGE SCALE GENOMIC DNA]</scope>
    <source>
        <strain evidence="2">MSAO_Arc3</strain>
    </source>
</reference>
<evidence type="ECO:0000313" key="3">
    <source>
        <dbReference type="Proteomes" id="UP000284763"/>
    </source>
</evidence>
<proteinExistence type="predicted"/>
<gene>
    <name evidence="2" type="ORF">D5R95_07495</name>
</gene>
<evidence type="ECO:0000256" key="1">
    <source>
        <dbReference type="SAM" id="Phobius"/>
    </source>
</evidence>
<evidence type="ECO:0000313" key="2">
    <source>
        <dbReference type="EMBL" id="RQD82196.1"/>
    </source>
</evidence>
<organism evidence="2 3">
    <name type="scientific">Methanosalsum natronophilum</name>
    <dbReference type="NCBI Taxonomy" id="768733"/>
    <lineage>
        <taxon>Archaea</taxon>
        <taxon>Methanobacteriati</taxon>
        <taxon>Methanobacteriota</taxon>
        <taxon>Stenosarchaea group</taxon>
        <taxon>Methanomicrobia</taxon>
        <taxon>Methanosarcinales</taxon>
        <taxon>Methanosarcinaceae</taxon>
        <taxon>Methanosalsum</taxon>
    </lineage>
</organism>
<protein>
    <submittedName>
        <fullName evidence="2">Uncharacterized protein</fullName>
    </submittedName>
</protein>
<feature type="transmembrane region" description="Helical" evidence="1">
    <location>
        <begin position="69"/>
        <end position="89"/>
    </location>
</feature>
<dbReference type="AlphaFoldDB" id="A0A3R7WCL6"/>
<dbReference type="Proteomes" id="UP000284763">
    <property type="component" value="Unassembled WGS sequence"/>
</dbReference>
<keyword evidence="1" id="KW-0812">Transmembrane</keyword>
<sequence length="94" mass="10332">MTVKDNKLGTIGEKDELSVGEYVIFEKTGIAKPFQQNNTATVTGWYEDIEVIDSDPSHYFGYSGYNNGVPTAAGLLSVIFIGISVLMYMGRNKD</sequence>
<keyword evidence="1" id="KW-0472">Membrane</keyword>
<name>A0A3R7WCL6_9EURY</name>
<dbReference type="EMBL" id="QZAB01000469">
    <property type="protein sequence ID" value="RQD82196.1"/>
    <property type="molecule type" value="Genomic_DNA"/>
</dbReference>
<keyword evidence="1" id="KW-1133">Transmembrane helix</keyword>
<comment type="caution">
    <text evidence="2">The sequence shown here is derived from an EMBL/GenBank/DDBJ whole genome shotgun (WGS) entry which is preliminary data.</text>
</comment>